<comment type="caution">
    <text evidence="2">The sequence shown here is derived from an EMBL/GenBank/DDBJ whole genome shotgun (WGS) entry which is preliminary data.</text>
</comment>
<dbReference type="EMBL" id="CAXAMN010021807">
    <property type="protein sequence ID" value="CAK9063708.1"/>
    <property type="molecule type" value="Genomic_DNA"/>
</dbReference>
<evidence type="ECO:0000313" key="2">
    <source>
        <dbReference type="EMBL" id="CAK9063708.1"/>
    </source>
</evidence>
<proteinExistence type="predicted"/>
<feature type="region of interest" description="Disordered" evidence="1">
    <location>
        <begin position="183"/>
        <end position="202"/>
    </location>
</feature>
<reference evidence="2 3" key="1">
    <citation type="submission" date="2024-02" db="EMBL/GenBank/DDBJ databases">
        <authorList>
            <person name="Chen Y."/>
            <person name="Shah S."/>
            <person name="Dougan E. K."/>
            <person name="Thang M."/>
            <person name="Chan C."/>
        </authorList>
    </citation>
    <scope>NUCLEOTIDE SEQUENCE [LARGE SCALE GENOMIC DNA]</scope>
</reference>
<accession>A0ABP0NJT7</accession>
<keyword evidence="3" id="KW-1185">Reference proteome</keyword>
<dbReference type="Proteomes" id="UP001642484">
    <property type="component" value="Unassembled WGS sequence"/>
</dbReference>
<protein>
    <submittedName>
        <fullName evidence="2">Uncharacterized protein</fullName>
    </submittedName>
</protein>
<gene>
    <name evidence="2" type="ORF">CCMP2556_LOCUS31292</name>
</gene>
<evidence type="ECO:0000256" key="1">
    <source>
        <dbReference type="SAM" id="MobiDB-lite"/>
    </source>
</evidence>
<sequence length="428" mass="48441">MFATLRRALALLVLIAVYQFYTMHRSLRASPPPDLGAPPTEEQLPGWIALGPKDLAFFFQTNQVSRRMEFSIASVRRHFPEAPFYLISDGGPSFQSLAEKWTIHAFRAEMPMHLAQYMNANFTCHRHLLRLADAARWAREQGAKYLMIWEEDTRMLRPLRGLPDVDLATQGNIANTHLGLFTARTAGSPQPGDPRRKRQAERYAARNGYSAGPGSVFKITTFLSALEKSEDSDLEEMYPVQDMCWEDFALSANLSVKRNPEDQQITGLFGDLDAALLPPPGRKPDAALRGKPDESVDVERNLQCLGCLDSCKVRCACGPSWSWSDRFLYLKAQVPQLWNRPWSIWRQSQLLWDRPCEDCHVGFACWDSCRDGCLSLCPAVVHPHKGTTLDCEKEPLPARTVRWDENAELGWQGDGAKMVDLIWSINTM</sequence>
<evidence type="ECO:0000313" key="3">
    <source>
        <dbReference type="Proteomes" id="UP001642484"/>
    </source>
</evidence>
<name>A0ABP0NJT7_9DINO</name>
<organism evidence="2 3">
    <name type="scientific">Durusdinium trenchii</name>
    <dbReference type="NCBI Taxonomy" id="1381693"/>
    <lineage>
        <taxon>Eukaryota</taxon>
        <taxon>Sar</taxon>
        <taxon>Alveolata</taxon>
        <taxon>Dinophyceae</taxon>
        <taxon>Suessiales</taxon>
        <taxon>Symbiodiniaceae</taxon>
        <taxon>Durusdinium</taxon>
    </lineage>
</organism>